<organism evidence="1 2">
    <name type="scientific">Aliivibrio salmonicida (strain LFI1238)</name>
    <name type="common">Vibrio salmonicida (strain LFI1238)</name>
    <dbReference type="NCBI Taxonomy" id="316275"/>
    <lineage>
        <taxon>Bacteria</taxon>
        <taxon>Pseudomonadati</taxon>
        <taxon>Pseudomonadota</taxon>
        <taxon>Gammaproteobacteria</taxon>
        <taxon>Vibrionales</taxon>
        <taxon>Vibrionaceae</taxon>
        <taxon>Aliivibrio</taxon>
    </lineage>
</organism>
<dbReference type="eggNOG" id="ENOG5031MIE">
    <property type="taxonomic scope" value="Bacteria"/>
</dbReference>
<protein>
    <submittedName>
        <fullName evidence="1">Membrane protein</fullName>
    </submittedName>
</protein>
<proteinExistence type="predicted"/>
<reference evidence="1 2" key="1">
    <citation type="journal article" date="2008" name="BMC Genomics">
        <title>The genome sequence of the fish pathogen Aliivibrio salmonicida strain LFI1238 shows extensive evidence of gene decay.</title>
        <authorList>
            <person name="Hjerde E."/>
            <person name="Lorentzen M.S."/>
            <person name="Holden M.T."/>
            <person name="Seeger K."/>
            <person name="Paulsen S."/>
            <person name="Bason N."/>
            <person name="Churcher C."/>
            <person name="Harris D."/>
            <person name="Norbertczak H."/>
            <person name="Quail M.A."/>
            <person name="Sanders S."/>
            <person name="Thurston S."/>
            <person name="Parkhill J."/>
            <person name="Willassen N.P."/>
            <person name="Thomson N.R."/>
        </authorList>
    </citation>
    <scope>NUCLEOTIDE SEQUENCE [LARGE SCALE GENOMIC DNA]</scope>
    <source>
        <strain evidence="1 2">LFI1238</strain>
    </source>
</reference>
<sequence length="201" mass="22447">MSTLLIIESIMKFSVNTLVISALFASFSTFSAPVEFQKIPEIMTKFESAQLFVKSSPTLGRLPKEAELGKEFPTYVSDGKGGYHLETSNTMIKEVVVARMPTAVVDDIYNEWLVPQDVWKGTYGVLPTSTEFASFKRIKTIKAVKIDDEMLTLMGSDDGKTATIKVSWDDKGMTVYKDGYLADYEYGIAPEEMKANYELAK</sequence>
<evidence type="ECO:0000313" key="2">
    <source>
        <dbReference type="Proteomes" id="UP000001730"/>
    </source>
</evidence>
<dbReference type="HOGENOM" id="CLU_1401327_0_0_6"/>
<name>B6EPX8_ALISL</name>
<dbReference type="AlphaFoldDB" id="B6EPX8"/>
<gene>
    <name evidence="1" type="ordered locus">VSAL_II1088</name>
</gene>
<evidence type="ECO:0000313" key="1">
    <source>
        <dbReference type="EMBL" id="CAQ81842.1"/>
    </source>
</evidence>
<keyword evidence="2" id="KW-1185">Reference proteome</keyword>
<dbReference type="KEGG" id="vsa:VSAL_II1088"/>
<dbReference type="Proteomes" id="UP000001730">
    <property type="component" value="Chromosome 2"/>
</dbReference>
<accession>B6EPX8</accession>
<dbReference type="EMBL" id="FM178380">
    <property type="protein sequence ID" value="CAQ81842.1"/>
    <property type="molecule type" value="Genomic_DNA"/>
</dbReference>